<keyword evidence="2" id="KW-0472">Membrane</keyword>
<feature type="domain" description="MOSC" evidence="3">
    <location>
        <begin position="247"/>
        <end position="452"/>
    </location>
</feature>
<evidence type="ECO:0000259" key="3">
    <source>
        <dbReference type="PROSITE" id="PS51340"/>
    </source>
</evidence>
<dbReference type="Pfam" id="PF03473">
    <property type="entry name" value="MOSC"/>
    <property type="match status" value="1"/>
</dbReference>
<sequence>MLLQAAQAVLALETSTFIYSTVALTLLLSVVFAAIVNNGVTASTRRQLRNLHRLGLPSNKSNMADQYDSKYAIAEDDAAQHSIRIKSIYIHPVKSCGPVEVHRALLTKTGFLYDRCFAIATVADGKWRFISQRTKPAMALIATELWLPHKHSDASDPLVQAGGCLVLRFQDPNVRAPSWTDCLESLFYNGNMAVTPEVSAIVPLEPPTSQQEKYQIEQKTFTIHGRDTSGLDMSTVPSVADALPKLKRFLGLPATQPLALLRCNDDSLTRTNKNLAPLEHIGSPSVHAYTDQQPVNINSLSSVQAVSSLLPSENQPLDALRFRANLWITGAPAYAEETWKRCRVRPSASATKDQRASVAPSLSVVCRTSRCTMPNVDTATGTFETDLPPEGKKKGKPQPSTTLVDYRTVETGNKSALGYLGMHCVPEDRDLKDAEAQGKGLYVEVGDEIEVLERGVHLYGSTGDDY</sequence>
<dbReference type="EMBL" id="KV878136">
    <property type="protein sequence ID" value="OJJ07292.1"/>
    <property type="molecule type" value="Genomic_DNA"/>
</dbReference>
<dbReference type="Pfam" id="PF03476">
    <property type="entry name" value="MOSC_N"/>
    <property type="match status" value="1"/>
</dbReference>
<evidence type="ECO:0000313" key="5">
    <source>
        <dbReference type="Proteomes" id="UP000184073"/>
    </source>
</evidence>
<dbReference type="GO" id="GO:0030151">
    <property type="term" value="F:molybdenum ion binding"/>
    <property type="evidence" value="ECO:0007669"/>
    <property type="project" value="InterPro"/>
</dbReference>
<dbReference type="OrthoDB" id="17255at2759"/>
<gene>
    <name evidence="4" type="ORF">ASPVEDRAFT_88545</name>
</gene>
<dbReference type="PANTHER" id="PTHR14237">
    <property type="entry name" value="MOLYBDOPTERIN COFACTOR SULFURASE MOSC"/>
    <property type="match status" value="1"/>
</dbReference>
<dbReference type="GO" id="GO:0003824">
    <property type="term" value="F:catalytic activity"/>
    <property type="evidence" value="ECO:0007669"/>
    <property type="project" value="InterPro"/>
</dbReference>
<accession>A0A1L9Q0T6</accession>
<feature type="region of interest" description="Disordered" evidence="1">
    <location>
        <begin position="377"/>
        <end position="401"/>
    </location>
</feature>
<dbReference type="AlphaFoldDB" id="A0A1L9Q0T6"/>
<protein>
    <recommendedName>
        <fullName evidence="3">MOSC domain-containing protein</fullName>
    </recommendedName>
</protein>
<dbReference type="PROSITE" id="PS51340">
    <property type="entry name" value="MOSC"/>
    <property type="match status" value="1"/>
</dbReference>
<name>A0A1L9Q0T6_ASPVE</name>
<evidence type="ECO:0000313" key="4">
    <source>
        <dbReference type="EMBL" id="OJJ07292.1"/>
    </source>
</evidence>
<dbReference type="InterPro" id="IPR005302">
    <property type="entry name" value="MoCF_Sase_C"/>
</dbReference>
<dbReference type="SUPFAM" id="SSF50800">
    <property type="entry name" value="PK beta-barrel domain-like"/>
    <property type="match status" value="1"/>
</dbReference>
<evidence type="ECO:0000256" key="2">
    <source>
        <dbReference type="SAM" id="Phobius"/>
    </source>
</evidence>
<dbReference type="PANTHER" id="PTHR14237:SF23">
    <property type="entry name" value="MOSC DOMAIN PROTEIN (AFU_ORTHOLOGUE AFUA_7G05900)"/>
    <property type="match status" value="1"/>
</dbReference>
<reference evidence="5" key="1">
    <citation type="journal article" date="2017" name="Genome Biol.">
        <title>Comparative genomics reveals high biological diversity and specific adaptations in the industrially and medically important fungal genus Aspergillus.</title>
        <authorList>
            <person name="de Vries R.P."/>
            <person name="Riley R."/>
            <person name="Wiebenga A."/>
            <person name="Aguilar-Osorio G."/>
            <person name="Amillis S."/>
            <person name="Uchima C.A."/>
            <person name="Anderluh G."/>
            <person name="Asadollahi M."/>
            <person name="Askin M."/>
            <person name="Barry K."/>
            <person name="Battaglia E."/>
            <person name="Bayram O."/>
            <person name="Benocci T."/>
            <person name="Braus-Stromeyer S.A."/>
            <person name="Caldana C."/>
            <person name="Canovas D."/>
            <person name="Cerqueira G.C."/>
            <person name="Chen F."/>
            <person name="Chen W."/>
            <person name="Choi C."/>
            <person name="Clum A."/>
            <person name="Dos Santos R.A."/>
            <person name="Damasio A.R."/>
            <person name="Diallinas G."/>
            <person name="Emri T."/>
            <person name="Fekete E."/>
            <person name="Flipphi M."/>
            <person name="Freyberg S."/>
            <person name="Gallo A."/>
            <person name="Gournas C."/>
            <person name="Habgood R."/>
            <person name="Hainaut M."/>
            <person name="Harispe M.L."/>
            <person name="Henrissat B."/>
            <person name="Hilden K.S."/>
            <person name="Hope R."/>
            <person name="Hossain A."/>
            <person name="Karabika E."/>
            <person name="Karaffa L."/>
            <person name="Karanyi Z."/>
            <person name="Krasevec N."/>
            <person name="Kuo A."/>
            <person name="Kusch H."/>
            <person name="LaButti K."/>
            <person name="Lagendijk E.L."/>
            <person name="Lapidus A."/>
            <person name="Levasseur A."/>
            <person name="Lindquist E."/>
            <person name="Lipzen A."/>
            <person name="Logrieco A.F."/>
            <person name="MacCabe A."/>
            <person name="Maekelae M.R."/>
            <person name="Malavazi I."/>
            <person name="Melin P."/>
            <person name="Meyer V."/>
            <person name="Mielnichuk N."/>
            <person name="Miskei M."/>
            <person name="Molnar A.P."/>
            <person name="Mule G."/>
            <person name="Ngan C.Y."/>
            <person name="Orejas M."/>
            <person name="Orosz E."/>
            <person name="Ouedraogo J.P."/>
            <person name="Overkamp K.M."/>
            <person name="Park H.-S."/>
            <person name="Perrone G."/>
            <person name="Piumi F."/>
            <person name="Punt P.J."/>
            <person name="Ram A.F."/>
            <person name="Ramon A."/>
            <person name="Rauscher S."/>
            <person name="Record E."/>
            <person name="Riano-Pachon D.M."/>
            <person name="Robert V."/>
            <person name="Roehrig J."/>
            <person name="Ruller R."/>
            <person name="Salamov A."/>
            <person name="Salih N.S."/>
            <person name="Samson R.A."/>
            <person name="Sandor E."/>
            <person name="Sanguinetti M."/>
            <person name="Schuetze T."/>
            <person name="Sepcic K."/>
            <person name="Shelest E."/>
            <person name="Sherlock G."/>
            <person name="Sophianopoulou V."/>
            <person name="Squina F.M."/>
            <person name="Sun H."/>
            <person name="Susca A."/>
            <person name="Todd R.B."/>
            <person name="Tsang A."/>
            <person name="Unkles S.E."/>
            <person name="van de Wiele N."/>
            <person name="van Rossen-Uffink D."/>
            <person name="Oliveira J.V."/>
            <person name="Vesth T.C."/>
            <person name="Visser J."/>
            <person name="Yu J.-H."/>
            <person name="Zhou M."/>
            <person name="Andersen M.R."/>
            <person name="Archer D.B."/>
            <person name="Baker S.E."/>
            <person name="Benoit I."/>
            <person name="Brakhage A.A."/>
            <person name="Braus G.H."/>
            <person name="Fischer R."/>
            <person name="Frisvad J.C."/>
            <person name="Goldman G.H."/>
            <person name="Houbraken J."/>
            <person name="Oakley B."/>
            <person name="Pocsi I."/>
            <person name="Scazzocchio C."/>
            <person name="Seiboth B."/>
            <person name="vanKuyk P.A."/>
            <person name="Wortman J."/>
            <person name="Dyer P.S."/>
            <person name="Grigoriev I.V."/>
        </authorList>
    </citation>
    <scope>NUCLEOTIDE SEQUENCE [LARGE SCALE GENOMIC DNA]</scope>
    <source>
        <strain evidence="5">CBS 583.65</strain>
    </source>
</reference>
<dbReference type="InterPro" id="IPR011037">
    <property type="entry name" value="Pyrv_Knase-like_insert_dom_sf"/>
</dbReference>
<feature type="transmembrane region" description="Helical" evidence="2">
    <location>
        <begin position="17"/>
        <end position="40"/>
    </location>
</feature>
<dbReference type="SUPFAM" id="SSF141673">
    <property type="entry name" value="MOSC N-terminal domain-like"/>
    <property type="match status" value="1"/>
</dbReference>
<proteinExistence type="predicted"/>
<keyword evidence="5" id="KW-1185">Reference proteome</keyword>
<dbReference type="InterPro" id="IPR005303">
    <property type="entry name" value="MOCOS_middle"/>
</dbReference>
<organism evidence="4 5">
    <name type="scientific">Aspergillus versicolor CBS 583.65</name>
    <dbReference type="NCBI Taxonomy" id="1036611"/>
    <lineage>
        <taxon>Eukaryota</taxon>
        <taxon>Fungi</taxon>
        <taxon>Dikarya</taxon>
        <taxon>Ascomycota</taxon>
        <taxon>Pezizomycotina</taxon>
        <taxon>Eurotiomycetes</taxon>
        <taxon>Eurotiomycetidae</taxon>
        <taxon>Eurotiales</taxon>
        <taxon>Aspergillaceae</taxon>
        <taxon>Aspergillus</taxon>
        <taxon>Aspergillus subgen. Nidulantes</taxon>
    </lineage>
</organism>
<dbReference type="GO" id="GO:0030170">
    <property type="term" value="F:pyridoxal phosphate binding"/>
    <property type="evidence" value="ECO:0007669"/>
    <property type="project" value="InterPro"/>
</dbReference>
<evidence type="ECO:0000256" key="1">
    <source>
        <dbReference type="SAM" id="MobiDB-lite"/>
    </source>
</evidence>
<keyword evidence="2" id="KW-1133">Transmembrane helix</keyword>
<dbReference type="VEuPathDB" id="FungiDB:ASPVEDRAFT_88545"/>
<keyword evidence="2" id="KW-0812">Transmembrane</keyword>
<dbReference type="GeneID" id="63733862"/>
<dbReference type="Proteomes" id="UP000184073">
    <property type="component" value="Unassembled WGS sequence"/>
</dbReference>
<dbReference type="STRING" id="1036611.A0A1L9Q0T6"/>
<dbReference type="RefSeq" id="XP_040673054.1">
    <property type="nucleotide sequence ID" value="XM_040818351.1"/>
</dbReference>